<organism evidence="1 2">
    <name type="scientific">Roseateles paludis</name>
    <dbReference type="NCBI Taxonomy" id="3145238"/>
    <lineage>
        <taxon>Bacteria</taxon>
        <taxon>Pseudomonadati</taxon>
        <taxon>Pseudomonadota</taxon>
        <taxon>Betaproteobacteria</taxon>
        <taxon>Burkholderiales</taxon>
        <taxon>Sphaerotilaceae</taxon>
        <taxon>Roseateles</taxon>
    </lineage>
</organism>
<dbReference type="SUPFAM" id="SSF56399">
    <property type="entry name" value="ADP-ribosylation"/>
    <property type="match status" value="1"/>
</dbReference>
<accession>A0ABV0FZH3</accession>
<evidence type="ECO:0000313" key="1">
    <source>
        <dbReference type="EMBL" id="MEO3690433.1"/>
    </source>
</evidence>
<proteinExistence type="predicted"/>
<dbReference type="RefSeq" id="WP_347703263.1">
    <property type="nucleotide sequence ID" value="NZ_JBDPZD010000001.1"/>
</dbReference>
<protein>
    <recommendedName>
        <fullName evidence="3">DUF3990 domain-containing protein</fullName>
    </recommendedName>
</protein>
<evidence type="ECO:0000313" key="2">
    <source>
        <dbReference type="Proteomes" id="UP001495147"/>
    </source>
</evidence>
<keyword evidence="2" id="KW-1185">Reference proteome</keyword>
<comment type="caution">
    <text evidence="1">The sequence shown here is derived from an EMBL/GenBank/DDBJ whole genome shotgun (WGS) entry which is preliminary data.</text>
</comment>
<name>A0ABV0FZH3_9BURK</name>
<dbReference type="EMBL" id="JBDPZD010000001">
    <property type="protein sequence ID" value="MEO3690433.1"/>
    <property type="molecule type" value="Genomic_DNA"/>
</dbReference>
<reference evidence="1 2" key="1">
    <citation type="submission" date="2024-05" db="EMBL/GenBank/DDBJ databases">
        <title>Roseateles sp. DJS-2-20 16S ribosomal RNA gene Genome sequencing and assembly.</title>
        <authorList>
            <person name="Woo H."/>
        </authorList>
    </citation>
    <scope>NUCLEOTIDE SEQUENCE [LARGE SCALE GENOMIC DNA]</scope>
    <source>
        <strain evidence="1 2">DJS-2-20</strain>
    </source>
</reference>
<gene>
    <name evidence="1" type="ORF">ABDJ85_03075</name>
</gene>
<sequence>MWGLYQNQPAFVLGFHGCDAAIADCIVSGAEHVLKSNKPYDWLGTGAYFWESSPHRAMEWAEDMAKRPSTNPRRVQNPAVVGAIIDLGNCCNLFDSAALDELRNAWDILSLLGMPDGSDVPENKGSTPDRLGRYRDRAVIEFMHELRKQSGLPDYDTVRAAFPEGGELYPQAGFTARSHIQIAVRNPRCIKGYFKPIATG</sequence>
<evidence type="ECO:0008006" key="3">
    <source>
        <dbReference type="Google" id="ProtNLM"/>
    </source>
</evidence>
<dbReference type="Proteomes" id="UP001495147">
    <property type="component" value="Unassembled WGS sequence"/>
</dbReference>